<evidence type="ECO:0000313" key="3">
    <source>
        <dbReference type="Proteomes" id="UP000183986"/>
    </source>
</evidence>
<name>A0A1M2UY14_MARNT</name>
<dbReference type="InterPro" id="IPR001173">
    <property type="entry name" value="Glyco_trans_2-like"/>
</dbReference>
<accession>A0A1M2UY14</accession>
<dbReference type="Gene3D" id="3.90.550.10">
    <property type="entry name" value="Spore Coat Polysaccharide Biosynthesis Protein SpsA, Chain A"/>
    <property type="match status" value="1"/>
</dbReference>
<dbReference type="SUPFAM" id="SSF53448">
    <property type="entry name" value="Nucleotide-diphospho-sugar transferases"/>
    <property type="match status" value="1"/>
</dbReference>
<evidence type="ECO:0000259" key="1">
    <source>
        <dbReference type="Pfam" id="PF00535"/>
    </source>
</evidence>
<dbReference type="OrthoDB" id="9802649at2"/>
<organism evidence="2 3">
    <name type="scientific">Marinobacter nauticus</name>
    <name type="common">Marinobacter hydrocarbonoclasticus</name>
    <name type="synonym">Marinobacter aquaeolei</name>
    <dbReference type="NCBI Taxonomy" id="2743"/>
    <lineage>
        <taxon>Bacteria</taxon>
        <taxon>Pseudomonadati</taxon>
        <taxon>Pseudomonadota</taxon>
        <taxon>Gammaproteobacteria</taxon>
        <taxon>Pseudomonadales</taxon>
        <taxon>Marinobacteraceae</taxon>
        <taxon>Marinobacter</taxon>
    </lineage>
</organism>
<dbReference type="AlphaFoldDB" id="A0A1M2UY14"/>
<keyword evidence="3" id="KW-1185">Reference proteome</keyword>
<dbReference type="PANTHER" id="PTHR43685:SF11">
    <property type="entry name" value="GLYCOSYLTRANSFERASE TAGX-RELATED"/>
    <property type="match status" value="1"/>
</dbReference>
<dbReference type="Proteomes" id="UP000183986">
    <property type="component" value="Unassembled WGS sequence"/>
</dbReference>
<dbReference type="PANTHER" id="PTHR43685">
    <property type="entry name" value="GLYCOSYLTRANSFERASE"/>
    <property type="match status" value="1"/>
</dbReference>
<comment type="caution">
    <text evidence="2">The sequence shown here is derived from an EMBL/GenBank/DDBJ whole genome shotgun (WGS) entry which is preliminary data.</text>
</comment>
<dbReference type="InterPro" id="IPR029044">
    <property type="entry name" value="Nucleotide-diphossugar_trans"/>
</dbReference>
<keyword evidence="2" id="KW-0808">Transferase</keyword>
<dbReference type="InterPro" id="IPR050834">
    <property type="entry name" value="Glycosyltransf_2"/>
</dbReference>
<feature type="domain" description="Glycosyltransferase 2-like" evidence="1">
    <location>
        <begin position="9"/>
        <end position="149"/>
    </location>
</feature>
<evidence type="ECO:0000313" key="2">
    <source>
        <dbReference type="EMBL" id="OJT00219.1"/>
    </source>
</evidence>
<reference evidence="2" key="1">
    <citation type="submission" date="2016-11" db="EMBL/GenBank/DDBJ databases">
        <title>Draft Genome Sequence of Marinobacter hydrocarbonoclasticus strain STW2, a polyaromatic aromatic hydrocarbon degrading and denitrifying bacterium from rhizosphere of Seagrass Enhalus acodoides.</title>
        <authorList>
            <person name="Ling J."/>
            <person name="Dong J."/>
        </authorList>
    </citation>
    <scope>NUCLEOTIDE SEQUENCE [LARGE SCALE GENOMIC DNA]</scope>
    <source>
        <strain evidence="2">STW2</strain>
    </source>
</reference>
<dbReference type="RefSeq" id="WP_072677133.1">
    <property type="nucleotide sequence ID" value="NZ_MPKY01000001.1"/>
</dbReference>
<gene>
    <name evidence="2" type="ORF">BEE62_09070</name>
</gene>
<protein>
    <submittedName>
        <fullName evidence="2">Glycosyl transferase</fullName>
    </submittedName>
</protein>
<sequence length="296" mass="34175">MATQEPLVSIITPTFNRERTITQAVESVLAQSYPHWELIIVDDGSQDGTSESLASYLDDDRIHYHFQENQGQSIARNLALQYAQGELICFLDSDDLWVPEKLARQVALMEAYPEVDVLHSDEIMIDEQGRELSRKNMRRYSGRIARQMLVDNSVSINTVMARRECFDTMGGFSGRYGVADDYDIWLRFSARFTFLYVPEYWGYYRVMADQISSDKQRRFAANESIVRDFIEEHGNALQPREIHWGLARFYCRKARYFASAGKTAIAWGAIAQALRYAPLDSVVWRAVYRVIVPRHG</sequence>
<proteinExistence type="predicted"/>
<dbReference type="GO" id="GO:0016740">
    <property type="term" value="F:transferase activity"/>
    <property type="evidence" value="ECO:0007669"/>
    <property type="project" value="UniProtKB-KW"/>
</dbReference>
<dbReference type="Pfam" id="PF00535">
    <property type="entry name" value="Glycos_transf_2"/>
    <property type="match status" value="1"/>
</dbReference>
<dbReference type="EMBL" id="MPKY01000001">
    <property type="protein sequence ID" value="OJT00219.1"/>
    <property type="molecule type" value="Genomic_DNA"/>
</dbReference>